<reference evidence="3 4" key="1">
    <citation type="submission" date="2018-06" db="EMBL/GenBank/DDBJ databases">
        <title>Genomic Encyclopedia of Type Strains, Phase III (KMG-III): the genomes of soil and plant-associated and newly described type strains.</title>
        <authorList>
            <person name="Whitman W."/>
        </authorList>
    </citation>
    <scope>NUCLEOTIDE SEQUENCE [LARGE SCALE GENOMIC DNA]</scope>
    <source>
        <strain evidence="3 4">CECT 9025</strain>
    </source>
</reference>
<sequence length="398" mass="42783">MRVEVNEGPEGGRAVFDRPLRLIRADHPEEVALALEALDEGLGQGLWTAGLAGYELGYALEPRLARLMPRARRMPLLLFGLYEGWAPAPPLPALRAGTGLRPLRPAWDAARHAQAVARIRRYIEAGDIYQANLTLPFTAEARGTPDQLWAWLEARQPAPQGARLDVAGLPAVLSRSPELFFRASGGAIETWPMKGTQPRGADAAEDALLRRHLAEDPKMRAENLMIVDLLRNDLSRICQPGTVRVPRLFEVQSFATVHQMVSRITGRLAPGTGLGAVLRALFPCGSITGAPKLRAMEIIAELESSPREAYCGSLGWAAPTEAGGGLRAAFNVAIRTLLVEEGRAVLNAGGGIVWDSRAEEEWQEVLWKTRFAEGPGGPAKGGIEPPMAGPPAGGGPVL</sequence>
<dbReference type="InterPro" id="IPR005802">
    <property type="entry name" value="ADC_synth_comp_1"/>
</dbReference>
<name>A0A318T6S5_9RHOB</name>
<evidence type="ECO:0000313" key="3">
    <source>
        <dbReference type="EMBL" id="PYE84108.1"/>
    </source>
</evidence>
<dbReference type="Proteomes" id="UP000248311">
    <property type="component" value="Unassembled WGS sequence"/>
</dbReference>
<dbReference type="NCBIfam" id="TIGR00553">
    <property type="entry name" value="pabB"/>
    <property type="match status" value="1"/>
</dbReference>
<dbReference type="Pfam" id="PF00425">
    <property type="entry name" value="Chorismate_bind"/>
    <property type="match status" value="1"/>
</dbReference>
<dbReference type="PANTHER" id="PTHR11236">
    <property type="entry name" value="AMINOBENZOATE/ANTHRANILATE SYNTHASE"/>
    <property type="match status" value="1"/>
</dbReference>
<dbReference type="GO" id="GO:0000162">
    <property type="term" value="P:L-tryptophan biosynthetic process"/>
    <property type="evidence" value="ECO:0007669"/>
    <property type="project" value="TreeGrafter"/>
</dbReference>
<dbReference type="PRINTS" id="PR00095">
    <property type="entry name" value="ANTSNTHASEI"/>
</dbReference>
<dbReference type="InterPro" id="IPR019999">
    <property type="entry name" value="Anth_synth_I-like"/>
</dbReference>
<dbReference type="OrthoDB" id="9803598at2"/>
<dbReference type="AlphaFoldDB" id="A0A318T6S5"/>
<dbReference type="GO" id="GO:0046820">
    <property type="term" value="F:4-amino-4-deoxychorismate synthase activity"/>
    <property type="evidence" value="ECO:0007669"/>
    <property type="project" value="TreeGrafter"/>
</dbReference>
<keyword evidence="4" id="KW-1185">Reference proteome</keyword>
<accession>A0A318T6S5</accession>
<organism evidence="3 4">
    <name type="scientific">Pseudoroseicyclus aestuarii</name>
    <dbReference type="NCBI Taxonomy" id="1795041"/>
    <lineage>
        <taxon>Bacteria</taxon>
        <taxon>Pseudomonadati</taxon>
        <taxon>Pseudomonadota</taxon>
        <taxon>Alphaproteobacteria</taxon>
        <taxon>Rhodobacterales</taxon>
        <taxon>Paracoccaceae</taxon>
        <taxon>Pseudoroseicyclus</taxon>
    </lineage>
</organism>
<protein>
    <submittedName>
        <fullName evidence="3">Aminodeoxychorismate synthase subunit I</fullName>
    </submittedName>
</protein>
<evidence type="ECO:0000313" key="4">
    <source>
        <dbReference type="Proteomes" id="UP000248311"/>
    </source>
</evidence>
<dbReference type="InterPro" id="IPR005801">
    <property type="entry name" value="ADC_synthase"/>
</dbReference>
<dbReference type="InterPro" id="IPR015890">
    <property type="entry name" value="Chorismate_C"/>
</dbReference>
<feature type="region of interest" description="Disordered" evidence="1">
    <location>
        <begin position="374"/>
        <end position="398"/>
    </location>
</feature>
<evidence type="ECO:0000259" key="2">
    <source>
        <dbReference type="Pfam" id="PF00425"/>
    </source>
</evidence>
<comment type="caution">
    <text evidence="3">The sequence shown here is derived from an EMBL/GenBank/DDBJ whole genome shotgun (WGS) entry which is preliminary data.</text>
</comment>
<dbReference type="EMBL" id="QJTE01000003">
    <property type="protein sequence ID" value="PYE84108.1"/>
    <property type="molecule type" value="Genomic_DNA"/>
</dbReference>
<dbReference type="Gene3D" id="3.60.120.10">
    <property type="entry name" value="Anthranilate synthase"/>
    <property type="match status" value="1"/>
</dbReference>
<dbReference type="GO" id="GO:0009396">
    <property type="term" value="P:folic acid-containing compound biosynthetic process"/>
    <property type="evidence" value="ECO:0007669"/>
    <property type="project" value="InterPro"/>
</dbReference>
<proteinExistence type="predicted"/>
<gene>
    <name evidence="3" type="ORF">DFP88_103475</name>
</gene>
<dbReference type="SUPFAM" id="SSF56322">
    <property type="entry name" value="ADC synthase"/>
    <property type="match status" value="1"/>
</dbReference>
<dbReference type="NCBIfam" id="NF005698">
    <property type="entry name" value="PRK07508.1"/>
    <property type="match status" value="1"/>
</dbReference>
<evidence type="ECO:0000256" key="1">
    <source>
        <dbReference type="SAM" id="MobiDB-lite"/>
    </source>
</evidence>
<feature type="domain" description="Chorismate-utilising enzyme C-terminal" evidence="2">
    <location>
        <begin position="110"/>
        <end position="368"/>
    </location>
</feature>
<dbReference type="PANTHER" id="PTHR11236:SF50">
    <property type="entry name" value="AMINODEOXYCHORISMATE SYNTHASE COMPONENT 1"/>
    <property type="match status" value="1"/>
</dbReference>
<dbReference type="RefSeq" id="WP_110814663.1">
    <property type="nucleotide sequence ID" value="NZ_QJTE01000003.1"/>
</dbReference>